<dbReference type="Gene3D" id="1.25.40.10">
    <property type="entry name" value="Tetratricopeptide repeat domain"/>
    <property type="match status" value="2"/>
</dbReference>
<dbReference type="InterPro" id="IPR052384">
    <property type="entry name" value="TMTC_O-mannosyltransferase"/>
</dbReference>
<gene>
    <name evidence="1" type="ORF">FHX52_1738</name>
</gene>
<evidence type="ECO:0000313" key="2">
    <source>
        <dbReference type="Proteomes" id="UP000320085"/>
    </source>
</evidence>
<evidence type="ECO:0000313" key="1">
    <source>
        <dbReference type="EMBL" id="TQN48599.1"/>
    </source>
</evidence>
<dbReference type="EMBL" id="VFQF01000001">
    <property type="protein sequence ID" value="TQN48599.1"/>
    <property type="molecule type" value="Genomic_DNA"/>
</dbReference>
<dbReference type="SUPFAM" id="SSF48452">
    <property type="entry name" value="TPR-like"/>
    <property type="match status" value="1"/>
</dbReference>
<dbReference type="InterPro" id="IPR011990">
    <property type="entry name" value="TPR-like_helical_dom_sf"/>
</dbReference>
<dbReference type="AlphaFoldDB" id="A0A543PWZ9"/>
<dbReference type="PANTHER" id="PTHR44216">
    <property type="entry name" value="PROTEIN O-MANNOSYL-TRANSFERASE TMTC2"/>
    <property type="match status" value="1"/>
</dbReference>
<sequence>MPGMDEDIEERLRNMAQLRLDDLLEAGCELAEASRLADAESCFRQAMRLGSADGAFNLGNCLAEQERWTEAVDAYDVAIAGGVADARLNLGIVLHELGDLAGEIRAYQQAEAGGDSGGPLGMAFALREQGDREAALAAAQRSAASGNQTAAAVAACWQWCTSHDPSLEPDLRAGAALFPSARADLGDLLLTTGRIEEGRQVLEAGMKLGEVESMLPLGNLYADVLHDDAAAVAAYRAGAALGDAHSHHNLAVLLEQNGDLAGAEHHYRRAIEGGDTLAIRALRELLEEN</sequence>
<comment type="caution">
    <text evidence="1">The sequence shown here is derived from an EMBL/GenBank/DDBJ whole genome shotgun (WGS) entry which is preliminary data.</text>
</comment>
<reference evidence="1 2" key="1">
    <citation type="submission" date="2019-06" db="EMBL/GenBank/DDBJ databases">
        <title>Sequencing the genomes of 1000 actinobacteria strains.</title>
        <authorList>
            <person name="Klenk H.-P."/>
        </authorList>
    </citation>
    <scope>NUCLEOTIDE SEQUENCE [LARGE SCALE GENOMIC DNA]</scope>
    <source>
        <strain evidence="1 2">DSM 21776</strain>
    </source>
</reference>
<protein>
    <submittedName>
        <fullName evidence="1">Tetratricopeptide repeat protein</fullName>
    </submittedName>
</protein>
<dbReference type="Proteomes" id="UP000320085">
    <property type="component" value="Unassembled WGS sequence"/>
</dbReference>
<dbReference type="GO" id="GO:0000030">
    <property type="term" value="F:mannosyltransferase activity"/>
    <property type="evidence" value="ECO:0007669"/>
    <property type="project" value="TreeGrafter"/>
</dbReference>
<accession>A0A543PWZ9</accession>
<organism evidence="1 2">
    <name type="scientific">Humibacillus xanthopallidus</name>
    <dbReference type="NCBI Taxonomy" id="412689"/>
    <lineage>
        <taxon>Bacteria</taxon>
        <taxon>Bacillati</taxon>
        <taxon>Actinomycetota</taxon>
        <taxon>Actinomycetes</taxon>
        <taxon>Micrococcales</taxon>
        <taxon>Intrasporangiaceae</taxon>
        <taxon>Humibacillus</taxon>
    </lineage>
</organism>
<name>A0A543PWZ9_9MICO</name>
<proteinExistence type="predicted"/>
<dbReference type="GO" id="GO:0035269">
    <property type="term" value="P:protein O-linked glycosylation via mannose"/>
    <property type="evidence" value="ECO:0007669"/>
    <property type="project" value="TreeGrafter"/>
</dbReference>
<dbReference type="Pfam" id="PF13432">
    <property type="entry name" value="TPR_16"/>
    <property type="match status" value="2"/>
</dbReference>
<dbReference type="Pfam" id="PF13374">
    <property type="entry name" value="TPR_10"/>
    <property type="match status" value="1"/>
</dbReference>
<dbReference type="PANTHER" id="PTHR44216:SF3">
    <property type="entry name" value="PROTEIN O-MANNOSYL-TRANSFERASE TMTC2"/>
    <property type="match status" value="1"/>
</dbReference>